<proteinExistence type="predicted"/>
<dbReference type="InterPro" id="IPR039324">
    <property type="entry name" value="SHW1"/>
</dbReference>
<dbReference type="Proteomes" id="UP000682877">
    <property type="component" value="Chromosome 2"/>
</dbReference>
<evidence type="ECO:0008006" key="5">
    <source>
        <dbReference type="Google" id="ProtNLM"/>
    </source>
</evidence>
<name>A0A8S1ZPA1_ARAAE</name>
<accession>A0A8S1ZPA1</accession>
<dbReference type="GO" id="GO:0009787">
    <property type="term" value="P:regulation of abscisic acid-activated signaling pathway"/>
    <property type="evidence" value="ECO:0007669"/>
    <property type="project" value="InterPro"/>
</dbReference>
<reference evidence="3" key="1">
    <citation type="submission" date="2021-01" db="EMBL/GenBank/DDBJ databases">
        <authorList>
            <person name="Bezrukov I."/>
        </authorList>
    </citation>
    <scope>NUCLEOTIDE SEQUENCE</scope>
</reference>
<keyword evidence="2" id="KW-0812">Transmembrane</keyword>
<keyword evidence="2" id="KW-1133">Transmembrane helix</keyword>
<feature type="compositionally biased region" description="Acidic residues" evidence="1">
    <location>
        <begin position="76"/>
        <end position="90"/>
    </location>
</feature>
<gene>
    <name evidence="3" type="ORF">AARE701A_LOCUS5044</name>
</gene>
<dbReference type="PANTHER" id="PTHR35474">
    <property type="entry name" value="ATP PHOSPHORIBOSYLTRANSFERASE REGULATORY SUBUNIT"/>
    <property type="match status" value="1"/>
</dbReference>
<dbReference type="AlphaFoldDB" id="A0A8S1ZPA1"/>
<dbReference type="GO" id="GO:0010100">
    <property type="term" value="P:negative regulation of photomorphogenesis"/>
    <property type="evidence" value="ECO:0007669"/>
    <property type="project" value="InterPro"/>
</dbReference>
<feature type="region of interest" description="Disordered" evidence="1">
    <location>
        <begin position="70"/>
        <end position="90"/>
    </location>
</feature>
<dbReference type="PANTHER" id="PTHR35474:SF3">
    <property type="entry name" value="PROTEIN SHORT HYPOCOTYL IN WHITE LIGHT 1"/>
    <property type="match status" value="1"/>
</dbReference>
<evidence type="ECO:0000313" key="4">
    <source>
        <dbReference type="Proteomes" id="UP000682877"/>
    </source>
</evidence>
<protein>
    <recommendedName>
        <fullName evidence="5">Protein SHORT HYPOCOTYL IN WHITE LIGHT 1</fullName>
    </recommendedName>
</protein>
<dbReference type="EMBL" id="LR999452">
    <property type="protein sequence ID" value="CAE5963616.1"/>
    <property type="molecule type" value="Genomic_DNA"/>
</dbReference>
<organism evidence="3 4">
    <name type="scientific">Arabidopsis arenosa</name>
    <name type="common">Sand rock-cress</name>
    <name type="synonym">Cardaminopsis arenosa</name>
    <dbReference type="NCBI Taxonomy" id="38785"/>
    <lineage>
        <taxon>Eukaryota</taxon>
        <taxon>Viridiplantae</taxon>
        <taxon>Streptophyta</taxon>
        <taxon>Embryophyta</taxon>
        <taxon>Tracheophyta</taxon>
        <taxon>Spermatophyta</taxon>
        <taxon>Magnoliopsida</taxon>
        <taxon>eudicotyledons</taxon>
        <taxon>Gunneridae</taxon>
        <taxon>Pentapetalae</taxon>
        <taxon>rosids</taxon>
        <taxon>malvids</taxon>
        <taxon>Brassicales</taxon>
        <taxon>Brassicaceae</taxon>
        <taxon>Camelineae</taxon>
        <taxon>Arabidopsis</taxon>
    </lineage>
</organism>
<keyword evidence="4" id="KW-1185">Reference proteome</keyword>
<keyword evidence="2" id="KW-0472">Membrane</keyword>
<evidence type="ECO:0000256" key="1">
    <source>
        <dbReference type="SAM" id="MobiDB-lite"/>
    </source>
</evidence>
<evidence type="ECO:0000313" key="3">
    <source>
        <dbReference type="EMBL" id="CAE5963616.1"/>
    </source>
</evidence>
<sequence>MAAATTTTLSSSSSSLNLINASHRFVSVTPFSSNSTFLRGRIRRLNRSFASYSSQSRRRYEGDDRFFGGGDKYDVVPDDDGFSDDDNEDDERESSVDLLIRFLRSMFKKVSKRAKKASRRILPAAMSPRLVSFAVDGILLLGSLSITRAFLKVICNLGGTVFTVILLIRLFWAAASFFQTYGNSFGPNPVT</sequence>
<feature type="transmembrane region" description="Helical" evidence="2">
    <location>
        <begin position="150"/>
        <end position="172"/>
    </location>
</feature>
<evidence type="ECO:0000256" key="2">
    <source>
        <dbReference type="SAM" id="Phobius"/>
    </source>
</evidence>